<keyword evidence="2" id="KW-0547">Nucleotide-binding</keyword>
<keyword evidence="3" id="KW-1185">Reference proteome</keyword>
<proteinExistence type="predicted"/>
<dbReference type="GO" id="GO:0005524">
    <property type="term" value="F:ATP binding"/>
    <property type="evidence" value="ECO:0007669"/>
    <property type="project" value="UniProtKB-KW"/>
</dbReference>
<sequence>MQPGRAEPALTRQHPPVALGAQQKPPAGLEWTVAQLLALFFRTGQKAADEVSLLAGLWVLESAHDSRHSGATNVIVRYVKLISAFFPEAARALCNNWPAALESMRAELVQAQLQLLTRLRWRVHLTLETDVEPCHRLLFGEPAAETCQPADSGCAAGRKAGSLSVRGLAGSKRGRPTLGDLEVLLASTRAALRGSVHSMATALREQASLLRRVMLGQAIKRGLCPPCAAEAKRRRTE</sequence>
<name>A0A2P6TF64_CHLSO</name>
<dbReference type="AlphaFoldDB" id="A0A2P6TF64"/>
<gene>
    <name evidence="2" type="ORF">C2E21_8322</name>
</gene>
<dbReference type="Proteomes" id="UP000239899">
    <property type="component" value="Unassembled WGS sequence"/>
</dbReference>
<feature type="region of interest" description="Disordered" evidence="1">
    <location>
        <begin position="1"/>
        <end position="23"/>
    </location>
</feature>
<evidence type="ECO:0000313" key="2">
    <source>
        <dbReference type="EMBL" id="PRW32617.1"/>
    </source>
</evidence>
<evidence type="ECO:0000256" key="1">
    <source>
        <dbReference type="SAM" id="MobiDB-lite"/>
    </source>
</evidence>
<organism evidence="2 3">
    <name type="scientific">Chlorella sorokiniana</name>
    <name type="common">Freshwater green alga</name>
    <dbReference type="NCBI Taxonomy" id="3076"/>
    <lineage>
        <taxon>Eukaryota</taxon>
        <taxon>Viridiplantae</taxon>
        <taxon>Chlorophyta</taxon>
        <taxon>core chlorophytes</taxon>
        <taxon>Trebouxiophyceae</taxon>
        <taxon>Chlorellales</taxon>
        <taxon>Chlorellaceae</taxon>
        <taxon>Chlorella clade</taxon>
        <taxon>Chlorella</taxon>
    </lineage>
</organism>
<evidence type="ECO:0000313" key="3">
    <source>
        <dbReference type="Proteomes" id="UP000239899"/>
    </source>
</evidence>
<keyword evidence="2" id="KW-0067">ATP-binding</keyword>
<dbReference type="OrthoDB" id="517988at2759"/>
<accession>A0A2P6TF64</accession>
<comment type="caution">
    <text evidence="2">The sequence shown here is derived from an EMBL/GenBank/DDBJ whole genome shotgun (WGS) entry which is preliminary data.</text>
</comment>
<dbReference type="EMBL" id="LHPG02000019">
    <property type="protein sequence ID" value="PRW32617.1"/>
    <property type="molecule type" value="Genomic_DNA"/>
</dbReference>
<protein>
    <submittedName>
        <fullName evidence="2">Sugar ABC transporter ATP-binding</fullName>
    </submittedName>
</protein>
<reference evidence="2 3" key="1">
    <citation type="journal article" date="2018" name="Plant J.">
        <title>Genome sequences of Chlorella sorokiniana UTEX 1602 and Micractinium conductrix SAG 241.80: implications to maltose excretion by a green alga.</title>
        <authorList>
            <person name="Arriola M.B."/>
            <person name="Velmurugan N."/>
            <person name="Zhang Y."/>
            <person name="Plunkett M.H."/>
            <person name="Hondzo H."/>
            <person name="Barney B.M."/>
        </authorList>
    </citation>
    <scope>NUCLEOTIDE SEQUENCE [LARGE SCALE GENOMIC DNA]</scope>
    <source>
        <strain evidence="3">UTEX 1602</strain>
    </source>
</reference>